<dbReference type="AlphaFoldDB" id="A0A3P6JDA6"/>
<evidence type="ECO:0000313" key="1">
    <source>
        <dbReference type="EMBL" id="VDD97681.1"/>
    </source>
</evidence>
<name>A0A3P6JDA6_ENTVE</name>
<accession>A0A3P6JDA6</accession>
<proteinExistence type="predicted"/>
<gene>
    <name evidence="1" type="ORF">EVEC_LOCUS12432</name>
</gene>
<evidence type="ECO:0000313" key="2">
    <source>
        <dbReference type="Proteomes" id="UP000274131"/>
    </source>
</evidence>
<reference evidence="1 2" key="1">
    <citation type="submission" date="2018-10" db="EMBL/GenBank/DDBJ databases">
        <authorList>
            <consortium name="Pathogen Informatics"/>
        </authorList>
    </citation>
    <scope>NUCLEOTIDE SEQUENCE [LARGE SCALE GENOMIC DNA]</scope>
</reference>
<dbReference type="OrthoDB" id="5869255at2759"/>
<protein>
    <submittedName>
        <fullName evidence="1">Uncharacterized protein</fullName>
    </submittedName>
</protein>
<dbReference type="Proteomes" id="UP000274131">
    <property type="component" value="Unassembled WGS sequence"/>
</dbReference>
<feature type="non-terminal residue" evidence="1">
    <location>
        <position position="442"/>
    </location>
</feature>
<organism evidence="1 2">
    <name type="scientific">Enterobius vermicularis</name>
    <name type="common">Human pinworm</name>
    <dbReference type="NCBI Taxonomy" id="51028"/>
    <lineage>
        <taxon>Eukaryota</taxon>
        <taxon>Metazoa</taxon>
        <taxon>Ecdysozoa</taxon>
        <taxon>Nematoda</taxon>
        <taxon>Chromadorea</taxon>
        <taxon>Rhabditida</taxon>
        <taxon>Spirurina</taxon>
        <taxon>Oxyuridomorpha</taxon>
        <taxon>Oxyuroidea</taxon>
        <taxon>Oxyuridae</taxon>
        <taxon>Enterobius</taxon>
    </lineage>
</organism>
<sequence length="442" mass="48170">MYTLFITVKIGLVFFFFFFQIHSISSNISIVEQLVVVTSSESEINFTEQHVSGNVWCKESVLQFGLYGESENLSAQHDVNALFNIGTNSRLHLTTDNLELYMGTNRTTDGQSLVLLDGNSSSNIAFQSSVGQVEIANTSWFSIRALTWRLSLSARLTVASTFSDGHRHLVISVITNDYSIDITVEDGNLAAVADSHNVEVIGGYTDVLIATGNVTLNISNYFGSVATTLLPPLHFPRDSSSHFDHQYKTGLPSMTTSLVTLEIPFNRTISTTLSQLTNVKVTIPEYQLINSEINSTSTVVADTVSDASTNGIDQMGYTTTETIKFVTGITNATVNFNYTEFNSTTIFEDISTNDKTDYIVSTTTATVSVSLPESIDDQLSTVSTRLIIDSDNDDRLTASTASTLLNGTQVLTEISALLVTPSVYTVIPQQVSLPNTLIDVSL</sequence>
<keyword evidence="2" id="KW-1185">Reference proteome</keyword>
<dbReference type="EMBL" id="UXUI01014604">
    <property type="protein sequence ID" value="VDD97681.1"/>
    <property type="molecule type" value="Genomic_DNA"/>
</dbReference>